<feature type="region of interest" description="Disordered" evidence="2">
    <location>
        <begin position="311"/>
        <end position="402"/>
    </location>
</feature>
<gene>
    <name evidence="4" type="ORF">MNEG_14886</name>
</gene>
<evidence type="ECO:0000259" key="3">
    <source>
        <dbReference type="PROSITE" id="PS50222"/>
    </source>
</evidence>
<protein>
    <recommendedName>
        <fullName evidence="3">EF-hand domain-containing protein</fullName>
    </recommendedName>
</protein>
<dbReference type="PANTHER" id="PTHR35381:SF1">
    <property type="entry name" value="EF-HAND DOMAIN-CONTAINING PROTEIN"/>
    <property type="match status" value="1"/>
</dbReference>
<sequence length="402" mass="44290">MQADRERAERAAEELSAATFRPEVSRMAQLMWSRQDGGAVPAWQRLSKGSKTKTAERLEALRRDKEEAETRECTFKPAISKRSDKLMADRSDTLRSLNVSAHQQLYQDSLRRQQKQEQYATWYPEDVTFQPKLVSAQRPSSSLDSGPSRAGPAALAERLFASYDKLQLKLAEARAKLDGPVDPATGRTLYKPQTGRAPAFTRHGPEQRVGEYLYSLQTERDEKARQRLEEEERRADEARRGKVVTASAVMVRKLQRKRFEQVWSFLDKAGDGVVDLAAVVEAPQECLEELDDDVREDLEAAARLAIKAFAPPPSPAAAGAAGRAVKHQDSGASAASSAFFMPPPPAADVREGARGAGPQPASPRPPVDPAREGYSLVHTQHTPVHSGASTHNALDFYSLSPP</sequence>
<evidence type="ECO:0000256" key="1">
    <source>
        <dbReference type="SAM" id="Coils"/>
    </source>
</evidence>
<feature type="compositionally biased region" description="Low complexity" evidence="2">
    <location>
        <begin position="330"/>
        <end position="340"/>
    </location>
</feature>
<dbReference type="AlphaFoldDB" id="A0A0D2IYY7"/>
<dbReference type="OrthoDB" id="75192at2759"/>
<dbReference type="PANTHER" id="PTHR35381">
    <property type="entry name" value="EF-HAND DOMAIN-CONTAINING PROTEIN"/>
    <property type="match status" value="1"/>
</dbReference>
<dbReference type="STRING" id="145388.A0A0D2IYY7"/>
<evidence type="ECO:0000256" key="2">
    <source>
        <dbReference type="SAM" id="MobiDB-lite"/>
    </source>
</evidence>
<dbReference type="KEGG" id="mng:MNEG_14886"/>
<dbReference type="GO" id="GO:0005509">
    <property type="term" value="F:calcium ion binding"/>
    <property type="evidence" value="ECO:0007669"/>
    <property type="project" value="InterPro"/>
</dbReference>
<dbReference type="RefSeq" id="XP_013892097.1">
    <property type="nucleotide sequence ID" value="XM_014036643.1"/>
</dbReference>
<feature type="domain" description="EF-hand" evidence="3">
    <location>
        <begin position="254"/>
        <end position="289"/>
    </location>
</feature>
<evidence type="ECO:0000313" key="5">
    <source>
        <dbReference type="Proteomes" id="UP000054498"/>
    </source>
</evidence>
<dbReference type="GeneID" id="25732492"/>
<keyword evidence="1" id="KW-0175">Coiled coil</keyword>
<dbReference type="PROSITE" id="PS50222">
    <property type="entry name" value="EF_HAND_2"/>
    <property type="match status" value="1"/>
</dbReference>
<accession>A0A0D2IYY7</accession>
<reference evidence="4 5" key="1">
    <citation type="journal article" date="2013" name="BMC Genomics">
        <title>Reconstruction of the lipid metabolism for the microalga Monoraphidium neglectum from its genome sequence reveals characteristics suitable for biofuel production.</title>
        <authorList>
            <person name="Bogen C."/>
            <person name="Al-Dilaimi A."/>
            <person name="Albersmeier A."/>
            <person name="Wichmann J."/>
            <person name="Grundmann M."/>
            <person name="Rupp O."/>
            <person name="Lauersen K.J."/>
            <person name="Blifernez-Klassen O."/>
            <person name="Kalinowski J."/>
            <person name="Goesmann A."/>
            <person name="Mussgnug J.H."/>
            <person name="Kruse O."/>
        </authorList>
    </citation>
    <scope>NUCLEOTIDE SEQUENCE [LARGE SCALE GENOMIC DNA]</scope>
    <source>
        <strain evidence="4 5">SAG 48.87</strain>
    </source>
</reference>
<dbReference type="InterPro" id="IPR002048">
    <property type="entry name" value="EF_hand_dom"/>
</dbReference>
<keyword evidence="5" id="KW-1185">Reference proteome</keyword>
<feature type="coiled-coil region" evidence="1">
    <location>
        <begin position="214"/>
        <end position="241"/>
    </location>
</feature>
<evidence type="ECO:0000313" key="4">
    <source>
        <dbReference type="EMBL" id="KIY93077.1"/>
    </source>
</evidence>
<dbReference type="Proteomes" id="UP000054498">
    <property type="component" value="Unassembled WGS sequence"/>
</dbReference>
<dbReference type="EMBL" id="KK105068">
    <property type="protein sequence ID" value="KIY93077.1"/>
    <property type="molecule type" value="Genomic_DNA"/>
</dbReference>
<organism evidence="4 5">
    <name type="scientific">Monoraphidium neglectum</name>
    <dbReference type="NCBI Taxonomy" id="145388"/>
    <lineage>
        <taxon>Eukaryota</taxon>
        <taxon>Viridiplantae</taxon>
        <taxon>Chlorophyta</taxon>
        <taxon>core chlorophytes</taxon>
        <taxon>Chlorophyceae</taxon>
        <taxon>CS clade</taxon>
        <taxon>Sphaeropleales</taxon>
        <taxon>Selenastraceae</taxon>
        <taxon>Monoraphidium</taxon>
    </lineage>
</organism>
<feature type="compositionally biased region" description="Polar residues" evidence="2">
    <location>
        <begin position="377"/>
        <end position="392"/>
    </location>
</feature>
<proteinExistence type="predicted"/>
<name>A0A0D2IYY7_9CHLO</name>